<dbReference type="EMBL" id="JAFEKC020000020">
    <property type="protein sequence ID" value="KAK0508721.1"/>
    <property type="molecule type" value="Genomic_DNA"/>
</dbReference>
<feature type="region of interest" description="Disordered" evidence="1">
    <location>
        <begin position="596"/>
        <end position="615"/>
    </location>
</feature>
<reference evidence="2" key="1">
    <citation type="submission" date="2023-03" db="EMBL/GenBank/DDBJ databases">
        <title>Complete genome of Cladonia borealis.</title>
        <authorList>
            <person name="Park H."/>
        </authorList>
    </citation>
    <scope>NUCLEOTIDE SEQUENCE</scope>
    <source>
        <strain evidence="2">ANT050790</strain>
    </source>
</reference>
<comment type="caution">
    <text evidence="2">The sequence shown here is derived from an EMBL/GenBank/DDBJ whole genome shotgun (WGS) entry which is preliminary data.</text>
</comment>
<keyword evidence="3" id="KW-1185">Reference proteome</keyword>
<feature type="compositionally biased region" description="Basic and acidic residues" evidence="1">
    <location>
        <begin position="606"/>
        <end position="615"/>
    </location>
</feature>
<accession>A0AA39U6B0</accession>
<evidence type="ECO:0000313" key="2">
    <source>
        <dbReference type="EMBL" id="KAK0508721.1"/>
    </source>
</evidence>
<sequence>MVPDIRNATPQEDAPPDSEPKPEAHTKIQQTSALLKLPIEVFQTITWHMDIGTFFISLLTCKFFLAAAQSRPNLHRHIGSLPGLKLGFDSIPTPDLLLQFRRRAAESGCAAGVLSDLTLYAPASRIPLSNAVFSPTCPSQPGTVAQLATAHEGGAIQIYDLGKHHVRHKAELQIEPPEDENGSRIEILKMAFSPESQDLAVLYRSYKYTMSPYDGGKLPECFDLGSTYRLVTFHRLHAKTKKYFYSSSQQETRNINNHDDDTPVGLALASNGNACISWKLPAKHNETKILLIGRDEKMMEACSHDPNPDVLPIADPPGLPAARYKERLIFGVRFVENDQKLNFYKPGSPIHSWYTPACNPSDARSPPISTNAAWLNIENVEDDVEEFAIGMPFSAAHCYGVTVDWSTAPMCGNSYLALGMAKHRRASSNHPDVFIVQADAIVLSTDCEHRSNPEEGRKAHSWTALAFLAGYRQCASSLGTVIAISPGGTRIAAATWSRVLVWSFSPKLLHQGELQHYFPKHDYNSRKGFGRLRPTLLPSQGVVHSMLWTNETQLYATTDQGLAKWDIGHRSEGEREHLSLAYDAWPNAAVAAPVTGSKLQQRWPRKPWESPRWRN</sequence>
<feature type="region of interest" description="Disordered" evidence="1">
    <location>
        <begin position="1"/>
        <end position="26"/>
    </location>
</feature>
<dbReference type="SUPFAM" id="SSF50978">
    <property type="entry name" value="WD40 repeat-like"/>
    <property type="match status" value="1"/>
</dbReference>
<dbReference type="AlphaFoldDB" id="A0AA39U6B0"/>
<gene>
    <name evidence="2" type="ORF">JMJ35_008997</name>
</gene>
<dbReference type="Proteomes" id="UP001166286">
    <property type="component" value="Unassembled WGS sequence"/>
</dbReference>
<protein>
    <submittedName>
        <fullName evidence="2">Uncharacterized protein</fullName>
    </submittedName>
</protein>
<dbReference type="InterPro" id="IPR036322">
    <property type="entry name" value="WD40_repeat_dom_sf"/>
</dbReference>
<evidence type="ECO:0000256" key="1">
    <source>
        <dbReference type="SAM" id="MobiDB-lite"/>
    </source>
</evidence>
<organism evidence="2 3">
    <name type="scientific">Cladonia borealis</name>
    <dbReference type="NCBI Taxonomy" id="184061"/>
    <lineage>
        <taxon>Eukaryota</taxon>
        <taxon>Fungi</taxon>
        <taxon>Dikarya</taxon>
        <taxon>Ascomycota</taxon>
        <taxon>Pezizomycotina</taxon>
        <taxon>Lecanoromycetes</taxon>
        <taxon>OSLEUM clade</taxon>
        <taxon>Lecanoromycetidae</taxon>
        <taxon>Lecanorales</taxon>
        <taxon>Lecanorineae</taxon>
        <taxon>Cladoniaceae</taxon>
        <taxon>Cladonia</taxon>
    </lineage>
</organism>
<name>A0AA39U6B0_9LECA</name>
<proteinExistence type="predicted"/>
<evidence type="ECO:0000313" key="3">
    <source>
        <dbReference type="Proteomes" id="UP001166286"/>
    </source>
</evidence>